<dbReference type="Gene3D" id="6.10.340.10">
    <property type="match status" value="1"/>
</dbReference>
<dbReference type="OrthoDB" id="343514at2"/>
<feature type="transmembrane region" description="Helical" evidence="2">
    <location>
        <begin position="397"/>
        <end position="418"/>
    </location>
</feature>
<reference evidence="4 5" key="1">
    <citation type="submission" date="2018-06" db="EMBL/GenBank/DDBJ databases">
        <title>Complete genome of Desulfovibrio indonesiensis P37SLT.</title>
        <authorList>
            <person name="Crispim J.S."/>
            <person name="Vidigal P.M.P."/>
            <person name="Silva L.C.F."/>
            <person name="Laguardia C.N."/>
            <person name="Araujo L.C."/>
            <person name="Dias R.S."/>
            <person name="Sousa M.P."/>
            <person name="Paula S.O."/>
            <person name="Silva C."/>
        </authorList>
    </citation>
    <scope>NUCLEOTIDE SEQUENCE [LARGE SCALE GENOMIC DNA]</scope>
    <source>
        <strain evidence="4 5">P37SLT</strain>
    </source>
</reference>
<dbReference type="GO" id="GO:0016791">
    <property type="term" value="F:phosphatase activity"/>
    <property type="evidence" value="ECO:0007669"/>
    <property type="project" value="TreeGrafter"/>
</dbReference>
<dbReference type="Proteomes" id="UP000448292">
    <property type="component" value="Unassembled WGS sequence"/>
</dbReference>
<dbReference type="Pfam" id="PF07228">
    <property type="entry name" value="SpoIIE"/>
    <property type="match status" value="1"/>
</dbReference>
<evidence type="ECO:0000313" key="5">
    <source>
        <dbReference type="Proteomes" id="UP000448292"/>
    </source>
</evidence>
<dbReference type="GO" id="GO:0016020">
    <property type="term" value="C:membrane"/>
    <property type="evidence" value="ECO:0007669"/>
    <property type="project" value="InterPro"/>
</dbReference>
<dbReference type="AlphaFoldDB" id="A0A7M3MET2"/>
<evidence type="ECO:0000259" key="3">
    <source>
        <dbReference type="PROSITE" id="PS50885"/>
    </source>
</evidence>
<dbReference type="SUPFAM" id="SSF158472">
    <property type="entry name" value="HAMP domain-like"/>
    <property type="match status" value="1"/>
</dbReference>
<evidence type="ECO:0000256" key="2">
    <source>
        <dbReference type="SAM" id="Phobius"/>
    </source>
</evidence>
<keyword evidence="2" id="KW-1133">Transmembrane helix</keyword>
<protein>
    <recommendedName>
        <fullName evidence="3">HAMP domain-containing protein</fullName>
    </recommendedName>
</protein>
<dbReference type="RefSeq" id="WP_144302988.1">
    <property type="nucleotide sequence ID" value="NZ_QMIE01000007.1"/>
</dbReference>
<dbReference type="SUPFAM" id="SSF103190">
    <property type="entry name" value="Sensory domain-like"/>
    <property type="match status" value="1"/>
</dbReference>
<dbReference type="GO" id="GO:0007165">
    <property type="term" value="P:signal transduction"/>
    <property type="evidence" value="ECO:0007669"/>
    <property type="project" value="InterPro"/>
</dbReference>
<accession>A0A7M3MET2</accession>
<dbReference type="PROSITE" id="PS50885">
    <property type="entry name" value="HAMP"/>
    <property type="match status" value="1"/>
</dbReference>
<dbReference type="Gene3D" id="3.30.450.20">
    <property type="entry name" value="PAS domain"/>
    <property type="match status" value="1"/>
</dbReference>
<dbReference type="SMART" id="SM00331">
    <property type="entry name" value="PP2C_SIG"/>
    <property type="match status" value="1"/>
</dbReference>
<dbReference type="InterPro" id="IPR003660">
    <property type="entry name" value="HAMP_dom"/>
</dbReference>
<evidence type="ECO:0000313" key="4">
    <source>
        <dbReference type="EMBL" id="TVM17405.1"/>
    </source>
</evidence>
<feature type="domain" description="HAMP" evidence="3">
    <location>
        <begin position="420"/>
        <end position="473"/>
    </location>
</feature>
<dbReference type="InterPro" id="IPR052016">
    <property type="entry name" value="Bact_Sigma-Reg"/>
</dbReference>
<name>A0A7M3MET2_9BACT</name>
<dbReference type="InterPro" id="IPR001932">
    <property type="entry name" value="PPM-type_phosphatase-like_dom"/>
</dbReference>
<sequence length="724" mass="79312">MSFRWKVFLIFLACSLVPVAVVSFINRGVTERTGVVISDSAAEAMRDVVRDDIIQMASNLAETIGSNKNTLLFTVDVLAERLQRALSKPPARAPEAVFSLEDFRNPARAPEDMTEDAVYAPSHGVGAARVSRSHPVFFYAEESRALSQPDGVYPADVRALAATAPFLRRILEAFPNVVYRVYVSLENGLYCSLPGHAGYPPEYDPRTRVWYRRAVETGEPVWSMPLQDAPTRRLTLTASAPIRDVSGRIIGVAGLDVLDSVAMRGPQITDRWGDDARTFLVYPDQNPGTGGMDLRIAASQPPQAPVAPGESDAALNDQEMRHPWLDGLAPEDKAALLRHLQTLHPGAMEVRYDGEEYLLAYSSLETIHFLVLVPQAAYMNLPNQVQRALGGIMDFNLLASGAVSLLVVAVVLALLGLGTRYLTAPLIKISDAVRRLGEGDFSVHLDLQLKDKRGNQLVKALNEMGPKLEDHLRLRHALAVAEEVQRNFLPKRAPQFQRFDVQGASIYCDETGGDYYDYIPFKEGEQPTTAVLVGDVSGHGVPSALLMATARALLRCLCAVPGQGLSLAQRVGLVNSLLCSDVAGTGRFMTLFLLELDDADDRVRWVRAGHDPALLYDPAADTFEHLEGDGMVMGVLADYEYRSYEATLDTPGLVLAMGTDGIWEARNAAGEMFGKDRFQEAIRAHAHKNAPAIFEAVIDTLVEFMDGAAFEDDVTLVVVKRRQT</sequence>
<evidence type="ECO:0000256" key="1">
    <source>
        <dbReference type="ARBA" id="ARBA00022801"/>
    </source>
</evidence>
<dbReference type="PANTHER" id="PTHR43156">
    <property type="entry name" value="STAGE II SPORULATION PROTEIN E-RELATED"/>
    <property type="match status" value="1"/>
</dbReference>
<keyword evidence="2" id="KW-0472">Membrane</keyword>
<dbReference type="Pfam" id="PF22673">
    <property type="entry name" value="MCP-like_PDC_1"/>
    <property type="match status" value="1"/>
</dbReference>
<dbReference type="Gene3D" id="3.60.40.10">
    <property type="entry name" value="PPM-type phosphatase domain"/>
    <property type="match status" value="1"/>
</dbReference>
<gene>
    <name evidence="4" type="ORF">DPQ33_09550</name>
</gene>
<keyword evidence="2" id="KW-0812">Transmembrane</keyword>
<comment type="caution">
    <text evidence="4">The sequence shown here is derived from an EMBL/GenBank/DDBJ whole genome shotgun (WGS) entry which is preliminary data.</text>
</comment>
<keyword evidence="1" id="KW-0378">Hydrolase</keyword>
<dbReference type="InterPro" id="IPR036457">
    <property type="entry name" value="PPM-type-like_dom_sf"/>
</dbReference>
<organism evidence="4 5">
    <name type="scientific">Oceanidesulfovibrio indonesiensis</name>
    <dbReference type="NCBI Taxonomy" id="54767"/>
    <lineage>
        <taxon>Bacteria</taxon>
        <taxon>Pseudomonadati</taxon>
        <taxon>Thermodesulfobacteriota</taxon>
        <taxon>Desulfovibrionia</taxon>
        <taxon>Desulfovibrionales</taxon>
        <taxon>Desulfovibrionaceae</taxon>
        <taxon>Oceanidesulfovibrio</taxon>
    </lineage>
</organism>
<dbReference type="CDD" id="cd18773">
    <property type="entry name" value="PDC1_HK_sensor"/>
    <property type="match status" value="1"/>
</dbReference>
<proteinExistence type="predicted"/>
<dbReference type="InterPro" id="IPR029151">
    <property type="entry name" value="Sensor-like_sf"/>
</dbReference>
<dbReference type="EMBL" id="QMIE01000007">
    <property type="protein sequence ID" value="TVM17405.1"/>
    <property type="molecule type" value="Genomic_DNA"/>
</dbReference>
<dbReference type="PANTHER" id="PTHR43156:SF2">
    <property type="entry name" value="STAGE II SPORULATION PROTEIN E"/>
    <property type="match status" value="1"/>
</dbReference>
<keyword evidence="5" id="KW-1185">Reference proteome</keyword>
<dbReference type="CDD" id="cd06225">
    <property type="entry name" value="HAMP"/>
    <property type="match status" value="1"/>
</dbReference>